<feature type="region of interest" description="Disordered" evidence="2">
    <location>
        <begin position="32"/>
        <end position="57"/>
    </location>
</feature>
<dbReference type="Proteomes" id="UP001432027">
    <property type="component" value="Unassembled WGS sequence"/>
</dbReference>
<evidence type="ECO:0000256" key="1">
    <source>
        <dbReference type="SAM" id="Coils"/>
    </source>
</evidence>
<evidence type="ECO:0000256" key="2">
    <source>
        <dbReference type="SAM" id="MobiDB-lite"/>
    </source>
</evidence>
<accession>A0AAV5SMR4</accession>
<keyword evidence="1" id="KW-0175">Coiled coil</keyword>
<protein>
    <submittedName>
        <fullName evidence="3">Uncharacterized protein</fullName>
    </submittedName>
</protein>
<comment type="caution">
    <text evidence="3">The sequence shown here is derived from an EMBL/GenBank/DDBJ whole genome shotgun (WGS) entry which is preliminary data.</text>
</comment>
<dbReference type="AlphaFoldDB" id="A0AAV5SMR4"/>
<reference evidence="3" key="1">
    <citation type="submission" date="2023-10" db="EMBL/GenBank/DDBJ databases">
        <title>Genome assembly of Pristionchus species.</title>
        <authorList>
            <person name="Yoshida K."/>
            <person name="Sommer R.J."/>
        </authorList>
    </citation>
    <scope>NUCLEOTIDE SEQUENCE</scope>
    <source>
        <strain evidence="3">RS0144</strain>
    </source>
</reference>
<sequence>MCLSNYLHLEKFSSILIIVFSMSQNNSEVLRLSRTSNRESPNSVPVKKERRRSVRGRRSEIVVCPDTTNSPGVVISTQSEENMNEQRSKRKDLLKYKAMLEEEMAGWEEQLDAAQLRRRKEIDTRKENIDRDFAIERCGLYRSFDLEDPAVMYASVLKRVDDYSQMSAEEAVIEKVAREVKCENEEAERNDRLITNFRDVLTSETEDGMKAELEYWQGIIHTETINIETFDSLIRELEYQL</sequence>
<proteinExistence type="predicted"/>
<organism evidence="3 4">
    <name type="scientific">Pristionchus entomophagus</name>
    <dbReference type="NCBI Taxonomy" id="358040"/>
    <lineage>
        <taxon>Eukaryota</taxon>
        <taxon>Metazoa</taxon>
        <taxon>Ecdysozoa</taxon>
        <taxon>Nematoda</taxon>
        <taxon>Chromadorea</taxon>
        <taxon>Rhabditida</taxon>
        <taxon>Rhabditina</taxon>
        <taxon>Diplogasteromorpha</taxon>
        <taxon>Diplogasteroidea</taxon>
        <taxon>Neodiplogasteridae</taxon>
        <taxon>Pristionchus</taxon>
    </lineage>
</organism>
<feature type="coiled-coil region" evidence="1">
    <location>
        <begin position="83"/>
        <end position="117"/>
    </location>
</feature>
<evidence type="ECO:0000313" key="3">
    <source>
        <dbReference type="EMBL" id="GMS84275.1"/>
    </source>
</evidence>
<keyword evidence="4" id="KW-1185">Reference proteome</keyword>
<gene>
    <name evidence="3" type="ORF">PENTCL1PPCAC_6450</name>
</gene>
<dbReference type="EMBL" id="BTSX01000002">
    <property type="protein sequence ID" value="GMS84275.1"/>
    <property type="molecule type" value="Genomic_DNA"/>
</dbReference>
<feature type="compositionally biased region" description="Polar residues" evidence="2">
    <location>
        <begin position="32"/>
        <end position="43"/>
    </location>
</feature>
<evidence type="ECO:0000313" key="4">
    <source>
        <dbReference type="Proteomes" id="UP001432027"/>
    </source>
</evidence>
<name>A0AAV5SMR4_9BILA</name>